<evidence type="ECO:0000313" key="1">
    <source>
        <dbReference type="EMBL" id="KAJ7679941.1"/>
    </source>
</evidence>
<organism evidence="1 2">
    <name type="scientific">Mycena rosella</name>
    <name type="common">Pink bonnet</name>
    <name type="synonym">Agaricus rosellus</name>
    <dbReference type="NCBI Taxonomy" id="1033263"/>
    <lineage>
        <taxon>Eukaryota</taxon>
        <taxon>Fungi</taxon>
        <taxon>Dikarya</taxon>
        <taxon>Basidiomycota</taxon>
        <taxon>Agaricomycotina</taxon>
        <taxon>Agaricomycetes</taxon>
        <taxon>Agaricomycetidae</taxon>
        <taxon>Agaricales</taxon>
        <taxon>Marasmiineae</taxon>
        <taxon>Mycenaceae</taxon>
        <taxon>Mycena</taxon>
    </lineage>
</organism>
<name>A0AAD7D5T1_MYCRO</name>
<proteinExistence type="predicted"/>
<gene>
    <name evidence="1" type="ORF">B0H17DRAFT_1206230</name>
</gene>
<dbReference type="AlphaFoldDB" id="A0AAD7D5T1"/>
<dbReference type="EMBL" id="JARKIE010000125">
    <property type="protein sequence ID" value="KAJ7679941.1"/>
    <property type="molecule type" value="Genomic_DNA"/>
</dbReference>
<protein>
    <submittedName>
        <fullName evidence="1">Uncharacterized protein</fullName>
    </submittedName>
</protein>
<keyword evidence="2" id="KW-1185">Reference proteome</keyword>
<accession>A0AAD7D5T1</accession>
<evidence type="ECO:0000313" key="2">
    <source>
        <dbReference type="Proteomes" id="UP001221757"/>
    </source>
</evidence>
<dbReference type="Proteomes" id="UP001221757">
    <property type="component" value="Unassembled WGS sequence"/>
</dbReference>
<sequence length="429" mass="46540">MAPWRTSEIRRHDNDSVFPECASETIFAIILAVRATLGIEFDSDGLPSGISPRFLAIKLLEIRAIALRSRLVGSNFLWLDLRSLDQYLGTATWSVGDPAGAGRVRRGIFQIRIRTRDIGLYWRTLGGCTEAKVRAAGSRRHRIAIKPPADPIILPPLLLRTPALISTARPKFKDRIDDALHHLAGPFQRRGYADVSPWIRWAASPTQRSSTAALADRSLPAAPLIEALSSAAPQPAAFSLHTHPRNHALRLPGLCMLRFGEPGTFYGSGACAGDGSMTIQQTRAILRPCLAACASCPLRGRNLRSLAPPADRAQALAVLFCQRVPVDVRLFTAPVGEASSERKQVFAVSLPLPVFSYFVRAGCNCHGKTLRSCTVTQHACGASYADVVAPAVRAIPVPLRVTYGSLLTHSRAYRRILVNALGAGFYGCV</sequence>
<reference evidence="1" key="1">
    <citation type="submission" date="2023-03" db="EMBL/GenBank/DDBJ databases">
        <title>Massive genome expansion in bonnet fungi (Mycena s.s.) driven by repeated elements and novel gene families across ecological guilds.</title>
        <authorList>
            <consortium name="Lawrence Berkeley National Laboratory"/>
            <person name="Harder C.B."/>
            <person name="Miyauchi S."/>
            <person name="Viragh M."/>
            <person name="Kuo A."/>
            <person name="Thoen E."/>
            <person name="Andreopoulos B."/>
            <person name="Lu D."/>
            <person name="Skrede I."/>
            <person name="Drula E."/>
            <person name="Henrissat B."/>
            <person name="Morin E."/>
            <person name="Kohler A."/>
            <person name="Barry K."/>
            <person name="LaButti K."/>
            <person name="Morin E."/>
            <person name="Salamov A."/>
            <person name="Lipzen A."/>
            <person name="Mereny Z."/>
            <person name="Hegedus B."/>
            <person name="Baldrian P."/>
            <person name="Stursova M."/>
            <person name="Weitz H."/>
            <person name="Taylor A."/>
            <person name="Grigoriev I.V."/>
            <person name="Nagy L.G."/>
            <person name="Martin F."/>
            <person name="Kauserud H."/>
        </authorList>
    </citation>
    <scope>NUCLEOTIDE SEQUENCE</scope>
    <source>
        <strain evidence="1">CBHHK067</strain>
    </source>
</reference>
<comment type="caution">
    <text evidence="1">The sequence shown here is derived from an EMBL/GenBank/DDBJ whole genome shotgun (WGS) entry which is preliminary data.</text>
</comment>